<dbReference type="PROSITE" id="PS51708">
    <property type="entry name" value="CHAD"/>
    <property type="match status" value="1"/>
</dbReference>
<dbReference type="InterPro" id="IPR007899">
    <property type="entry name" value="CHAD_dom"/>
</dbReference>
<name>C3U0Q7_9BACT</name>
<evidence type="ECO:0000313" key="2">
    <source>
        <dbReference type="EMBL" id="ACL37097.1"/>
    </source>
</evidence>
<proteinExistence type="predicted"/>
<reference evidence="2" key="1">
    <citation type="journal article" date="2009" name="Appl. Environ. Microbiol.">
        <title>Rapid identification of genes encoding DNA polymerases by function-based screening of metagenomic libraries derived from glacial ice.</title>
        <authorList>
            <person name="Simon C."/>
            <person name="Herath J."/>
            <person name="Rockstroh S."/>
            <person name="Daniel R."/>
        </authorList>
    </citation>
    <scope>NUCLEOTIDE SEQUENCE</scope>
</reference>
<dbReference type="AlphaFoldDB" id="C3U0Q7"/>
<dbReference type="Gene3D" id="1.40.20.10">
    <property type="entry name" value="CHAD domain"/>
    <property type="match status" value="1"/>
</dbReference>
<dbReference type="EMBL" id="FJ384795">
    <property type="protein sequence ID" value="ACL37097.1"/>
    <property type="molecule type" value="Genomic_DNA"/>
</dbReference>
<dbReference type="Pfam" id="PF05235">
    <property type="entry name" value="CHAD"/>
    <property type="match status" value="1"/>
</dbReference>
<dbReference type="InterPro" id="IPR038186">
    <property type="entry name" value="CHAD_dom_sf"/>
</dbReference>
<dbReference type="SMART" id="SM00880">
    <property type="entry name" value="CHAD"/>
    <property type="match status" value="1"/>
</dbReference>
<dbReference type="PANTHER" id="PTHR39339:SF1">
    <property type="entry name" value="CHAD DOMAIN-CONTAINING PROTEIN"/>
    <property type="match status" value="1"/>
</dbReference>
<dbReference type="PANTHER" id="PTHR39339">
    <property type="entry name" value="SLR1444 PROTEIN"/>
    <property type="match status" value="1"/>
</dbReference>
<feature type="domain" description="CHAD" evidence="1">
    <location>
        <begin position="44"/>
        <end position="292"/>
    </location>
</feature>
<organism evidence="2">
    <name type="scientific">uncultured bacterium fCS1</name>
    <dbReference type="NCBI Taxonomy" id="585280"/>
    <lineage>
        <taxon>Bacteria</taxon>
        <taxon>environmental samples</taxon>
    </lineage>
</organism>
<accession>C3U0Q7</accession>
<protein>
    <submittedName>
        <fullName evidence="2">Adenylate cyclase</fullName>
    </submittedName>
</protein>
<sequence length="292" mass="33074">MTQPRQFRDENQRSSRAAIAVLFSGYESGFADLTVARAPTLKPKMSLPTAAHCVLLESFSQFTTNLHLLRVSDDSEVVHQARIGWRRFRTVLRLFKKISVVQSAPPWEPLKPILVSMGSLHDMDVARGETLPQFAHDYAGTDPGKQGRWRAMEQALLRTADDQRQAVRVAMDDTAVQETLLTITQWLGNKAAWKKSSESKRYRDKSLRQWAKRQVACAHEQLQTARRDCGTFERQHRTRILAKRWYQQAIDLQMDIGTTRDVMQAATIASTLGADPELVAFLRNAAEPGSAR</sequence>
<evidence type="ECO:0000259" key="1">
    <source>
        <dbReference type="PROSITE" id="PS51708"/>
    </source>
</evidence>